<comment type="caution">
    <text evidence="1">The sequence shown here is derived from an EMBL/GenBank/DDBJ whole genome shotgun (WGS) entry which is preliminary data.</text>
</comment>
<accession>A0A3P1B128</accession>
<evidence type="ECO:0000313" key="1">
    <source>
        <dbReference type="EMBL" id="RRA94698.1"/>
    </source>
</evidence>
<evidence type="ECO:0000313" key="2">
    <source>
        <dbReference type="Proteomes" id="UP000268372"/>
    </source>
</evidence>
<dbReference type="RefSeq" id="WP_124899456.1">
    <property type="nucleotide sequence ID" value="NZ_RQTJ01000015.1"/>
</dbReference>
<protein>
    <submittedName>
        <fullName evidence="1">Uncharacterized protein</fullName>
    </submittedName>
</protein>
<sequence length="108" mass="12849">MSDNEDYITTISFNNFIFNVKIRSTTTDKISYSFEQRENNYPKYVFDVYEIPVNAFTDFYFKNVLYQNAIVAYGYSGNDEGPRIAIFSKEKGIEYVQYSNTNWYKRVD</sequence>
<name>A0A3P1B128_9FLAO</name>
<dbReference type="EMBL" id="RQTJ01000015">
    <property type="protein sequence ID" value="RRA94698.1"/>
    <property type="molecule type" value="Genomic_DNA"/>
</dbReference>
<dbReference type="Proteomes" id="UP000268372">
    <property type="component" value="Unassembled WGS sequence"/>
</dbReference>
<organism evidence="1 2">
    <name type="scientific">Paenimyroides viscosum</name>
    <dbReference type="NCBI Taxonomy" id="2488729"/>
    <lineage>
        <taxon>Bacteria</taxon>
        <taxon>Pseudomonadati</taxon>
        <taxon>Bacteroidota</taxon>
        <taxon>Flavobacteriia</taxon>
        <taxon>Flavobacteriales</taxon>
        <taxon>Flavobacteriaceae</taxon>
        <taxon>Paenimyroides</taxon>
    </lineage>
</organism>
<gene>
    <name evidence="1" type="ORF">EG242_08450</name>
</gene>
<proteinExistence type="predicted"/>
<dbReference type="AlphaFoldDB" id="A0A3P1B128"/>
<keyword evidence="2" id="KW-1185">Reference proteome</keyword>
<reference evidence="1 2" key="1">
    <citation type="submission" date="2018-11" db="EMBL/GenBank/DDBJ databases">
        <title>Flavobacterium sp. nov., YIM 102796 draft genome.</title>
        <authorList>
            <person name="Li G."/>
            <person name="Jiang Y."/>
        </authorList>
    </citation>
    <scope>NUCLEOTIDE SEQUENCE [LARGE SCALE GENOMIC DNA]</scope>
    <source>
        <strain evidence="1 2">YIM 102796</strain>
    </source>
</reference>